<evidence type="ECO:0000313" key="2">
    <source>
        <dbReference type="EMBL" id="OMJ86929.1"/>
    </source>
</evidence>
<dbReference type="Proteomes" id="UP000187209">
    <property type="component" value="Unassembled WGS sequence"/>
</dbReference>
<evidence type="ECO:0000256" key="1">
    <source>
        <dbReference type="SAM" id="MobiDB-lite"/>
    </source>
</evidence>
<accession>A0A1R2CD51</accession>
<name>A0A1R2CD51_9CILI</name>
<dbReference type="AlphaFoldDB" id="A0A1R2CD51"/>
<organism evidence="2 3">
    <name type="scientific">Stentor coeruleus</name>
    <dbReference type="NCBI Taxonomy" id="5963"/>
    <lineage>
        <taxon>Eukaryota</taxon>
        <taxon>Sar</taxon>
        <taxon>Alveolata</taxon>
        <taxon>Ciliophora</taxon>
        <taxon>Postciliodesmatophora</taxon>
        <taxon>Heterotrichea</taxon>
        <taxon>Heterotrichida</taxon>
        <taxon>Stentoridae</taxon>
        <taxon>Stentor</taxon>
    </lineage>
</organism>
<reference evidence="2 3" key="1">
    <citation type="submission" date="2016-11" db="EMBL/GenBank/DDBJ databases">
        <title>The macronuclear genome of Stentor coeruleus: a giant cell with tiny introns.</title>
        <authorList>
            <person name="Slabodnick M."/>
            <person name="Ruby J.G."/>
            <person name="Reiff S.B."/>
            <person name="Swart E.C."/>
            <person name="Gosai S."/>
            <person name="Prabakaran S."/>
            <person name="Witkowska E."/>
            <person name="Larue G.E."/>
            <person name="Fisher S."/>
            <person name="Freeman R.M."/>
            <person name="Gunawardena J."/>
            <person name="Chu W."/>
            <person name="Stover N.A."/>
            <person name="Gregory B.D."/>
            <person name="Nowacki M."/>
            <person name="Derisi J."/>
            <person name="Roy S.W."/>
            <person name="Marshall W.F."/>
            <person name="Sood P."/>
        </authorList>
    </citation>
    <scope>NUCLEOTIDE SEQUENCE [LARGE SCALE GENOMIC DNA]</scope>
    <source>
        <strain evidence="2">WM001</strain>
    </source>
</reference>
<feature type="region of interest" description="Disordered" evidence="1">
    <location>
        <begin position="28"/>
        <end position="79"/>
    </location>
</feature>
<comment type="caution">
    <text evidence="2">The sequence shown here is derived from an EMBL/GenBank/DDBJ whole genome shotgun (WGS) entry which is preliminary data.</text>
</comment>
<protein>
    <submittedName>
        <fullName evidence="2">Uncharacterized protein</fullName>
    </submittedName>
</protein>
<evidence type="ECO:0000313" key="3">
    <source>
        <dbReference type="Proteomes" id="UP000187209"/>
    </source>
</evidence>
<proteinExistence type="predicted"/>
<gene>
    <name evidence="2" type="ORF">SteCoe_11484</name>
</gene>
<keyword evidence="3" id="KW-1185">Reference proteome</keyword>
<sequence>MQCLKWHRSKKSKANEYIISITEIRDNDRKESLPTEISPLEKPPLEEGSYLKPEIKSSHSFTPGVKITPKVPNSSLRPNNLEFKSKTMRELKELSRLQHRSINDEDSNGELQSNICTIY</sequence>
<dbReference type="EMBL" id="MPUH01000191">
    <property type="protein sequence ID" value="OMJ86929.1"/>
    <property type="molecule type" value="Genomic_DNA"/>
</dbReference>